<organism evidence="3 4">
    <name type="scientific">Candidatus Muproteobacteria bacterium RIFCSPLOWO2_01_FULL_60_18</name>
    <dbReference type="NCBI Taxonomy" id="1817768"/>
    <lineage>
        <taxon>Bacteria</taxon>
        <taxon>Pseudomonadati</taxon>
        <taxon>Pseudomonadota</taxon>
        <taxon>Candidatus Muproteobacteria</taxon>
    </lineage>
</organism>
<dbReference type="Pfam" id="PF05168">
    <property type="entry name" value="HEPN"/>
    <property type="match status" value="1"/>
</dbReference>
<dbReference type="InterPro" id="IPR007842">
    <property type="entry name" value="HEPN_dom"/>
</dbReference>
<accession>A0A1F6TYT9</accession>
<evidence type="ECO:0000259" key="2">
    <source>
        <dbReference type="Pfam" id="PF05168"/>
    </source>
</evidence>
<evidence type="ECO:0000256" key="1">
    <source>
        <dbReference type="ARBA" id="ARBA00038248"/>
    </source>
</evidence>
<dbReference type="AlphaFoldDB" id="A0A1F6TYT9"/>
<comment type="similarity">
    <text evidence="1">Belongs to the UPF0332 family.</text>
</comment>
<comment type="caution">
    <text evidence="3">The sequence shown here is derived from an EMBL/GenBank/DDBJ whole genome shotgun (WGS) entry which is preliminary data.</text>
</comment>
<dbReference type="Proteomes" id="UP000179037">
    <property type="component" value="Unassembled WGS sequence"/>
</dbReference>
<evidence type="ECO:0000313" key="3">
    <source>
        <dbReference type="EMBL" id="OGI50267.1"/>
    </source>
</evidence>
<protein>
    <recommendedName>
        <fullName evidence="2">HEPN domain-containing protein</fullName>
    </recommendedName>
</protein>
<dbReference type="InterPro" id="IPR052226">
    <property type="entry name" value="UPF0332_toxin"/>
</dbReference>
<proteinExistence type="inferred from homology"/>
<reference evidence="3 4" key="1">
    <citation type="journal article" date="2016" name="Nat. Commun.">
        <title>Thousands of microbial genomes shed light on interconnected biogeochemical processes in an aquifer system.</title>
        <authorList>
            <person name="Anantharaman K."/>
            <person name="Brown C.T."/>
            <person name="Hug L.A."/>
            <person name="Sharon I."/>
            <person name="Castelle C.J."/>
            <person name="Probst A.J."/>
            <person name="Thomas B.C."/>
            <person name="Singh A."/>
            <person name="Wilkins M.J."/>
            <person name="Karaoz U."/>
            <person name="Brodie E.L."/>
            <person name="Williams K.H."/>
            <person name="Hubbard S.S."/>
            <person name="Banfield J.F."/>
        </authorList>
    </citation>
    <scope>NUCLEOTIDE SEQUENCE [LARGE SCALE GENOMIC DNA]</scope>
</reference>
<dbReference type="Gene3D" id="1.20.120.330">
    <property type="entry name" value="Nucleotidyltransferases domain 2"/>
    <property type="match status" value="1"/>
</dbReference>
<gene>
    <name evidence="3" type="ORF">A3A87_09895</name>
</gene>
<name>A0A1F6TYT9_9PROT</name>
<sequence>MRRETQQLLDKAQRAVVAAETLLDHGDADFAAGRAYYAMFYVAEALLHEKDLRSRKHSGVIALFGETFAKTGAMDAKFHRWLLDAFDKRILADYGVEAVLTREDSAQMIAQAREFLDTVRRLLERKA</sequence>
<dbReference type="EMBL" id="MFTC01000076">
    <property type="protein sequence ID" value="OGI50267.1"/>
    <property type="molecule type" value="Genomic_DNA"/>
</dbReference>
<feature type="domain" description="HEPN" evidence="2">
    <location>
        <begin position="6"/>
        <end position="121"/>
    </location>
</feature>
<evidence type="ECO:0000313" key="4">
    <source>
        <dbReference type="Proteomes" id="UP000179037"/>
    </source>
</evidence>
<dbReference type="PANTHER" id="PTHR36565:SF1">
    <property type="entry name" value="UPF0332 PROTEIN TM_1000"/>
    <property type="match status" value="1"/>
</dbReference>
<dbReference type="STRING" id="1817768.A3A87_09895"/>
<dbReference type="PANTHER" id="PTHR36565">
    <property type="entry name" value="UPF0332 PROTEIN TM_1000"/>
    <property type="match status" value="1"/>
</dbReference>